<accession>A0A7Y3R7V8</accession>
<sequence length="199" mass="22230">MKKTVLMLITTMLLTACSSDSNPNDGLPPETQTGANTFGCLIDGKLLVPRSGNNSVVFPLWGAILWGGIPNIEDYRELEIRDYKSPKSATLLLHMKKVDSIGVGNYNIDESNGMSNIDGLDQNYLHCTIFDEKTNSFQQYVSFDNSGVLKIKYLKLNGLIISGTFNCRVRNIQNFDDIIEITKGRFDIKASTIMQTYFP</sequence>
<evidence type="ECO:0000256" key="1">
    <source>
        <dbReference type="SAM" id="SignalP"/>
    </source>
</evidence>
<feature type="signal peptide" evidence="1">
    <location>
        <begin position="1"/>
        <end position="23"/>
    </location>
</feature>
<comment type="caution">
    <text evidence="2">The sequence shown here is derived from an EMBL/GenBank/DDBJ whole genome shotgun (WGS) entry which is preliminary data.</text>
</comment>
<gene>
    <name evidence="2" type="ORF">HKT18_04575</name>
</gene>
<evidence type="ECO:0008006" key="4">
    <source>
        <dbReference type="Google" id="ProtNLM"/>
    </source>
</evidence>
<feature type="chain" id="PRO_5030721104" description="Lipoprotein" evidence="1">
    <location>
        <begin position="24"/>
        <end position="199"/>
    </location>
</feature>
<keyword evidence="1" id="KW-0732">Signal</keyword>
<organism evidence="2 3">
    <name type="scientific">Flavobacterium rivulicola</name>
    <dbReference type="NCBI Taxonomy" id="2732161"/>
    <lineage>
        <taxon>Bacteria</taxon>
        <taxon>Pseudomonadati</taxon>
        <taxon>Bacteroidota</taxon>
        <taxon>Flavobacteriia</taxon>
        <taxon>Flavobacteriales</taxon>
        <taxon>Flavobacteriaceae</taxon>
        <taxon>Flavobacterium</taxon>
    </lineage>
</organism>
<proteinExistence type="predicted"/>
<dbReference type="RefSeq" id="WP_171221699.1">
    <property type="nucleotide sequence ID" value="NZ_CP121446.1"/>
</dbReference>
<protein>
    <recommendedName>
        <fullName evidence="4">Lipoprotein</fullName>
    </recommendedName>
</protein>
<evidence type="ECO:0000313" key="2">
    <source>
        <dbReference type="EMBL" id="NNT71487.1"/>
    </source>
</evidence>
<dbReference type="AlphaFoldDB" id="A0A7Y3R7V8"/>
<dbReference type="EMBL" id="JABEVX010000002">
    <property type="protein sequence ID" value="NNT71487.1"/>
    <property type="molecule type" value="Genomic_DNA"/>
</dbReference>
<dbReference type="Proteomes" id="UP000536509">
    <property type="component" value="Unassembled WGS sequence"/>
</dbReference>
<reference evidence="2 3" key="1">
    <citation type="submission" date="2020-05" db="EMBL/GenBank/DDBJ databases">
        <title>Draft genome of Flavobacterium sp. IMCC34852.</title>
        <authorList>
            <person name="Song J."/>
            <person name="Cho J.-C."/>
        </authorList>
    </citation>
    <scope>NUCLEOTIDE SEQUENCE [LARGE SCALE GENOMIC DNA]</scope>
    <source>
        <strain evidence="2 3">IMCC34852</strain>
    </source>
</reference>
<name>A0A7Y3R7V8_9FLAO</name>
<keyword evidence="3" id="KW-1185">Reference proteome</keyword>
<dbReference type="PROSITE" id="PS51257">
    <property type="entry name" value="PROKAR_LIPOPROTEIN"/>
    <property type="match status" value="1"/>
</dbReference>
<evidence type="ECO:0000313" key="3">
    <source>
        <dbReference type="Proteomes" id="UP000536509"/>
    </source>
</evidence>